<protein>
    <recommendedName>
        <fullName evidence="9">Glucoamylase</fullName>
        <ecNumber evidence="9">3.2.1.3</ecNumber>
    </recommendedName>
    <alternativeName>
        <fullName evidence="9">1,4-alpha-D-glucan glucohydrolase</fullName>
    </alternativeName>
    <alternativeName>
        <fullName evidence="9">Glucan 1,4-alpha-glucosidase</fullName>
    </alternativeName>
</protein>
<keyword evidence="3 13" id="KW-0732">Signal</keyword>
<dbReference type="HOGENOM" id="CLU_012173_1_0_1"/>
<dbReference type="EC" id="3.2.1.3" evidence="9"/>
<evidence type="ECO:0000256" key="8">
    <source>
        <dbReference type="ARBA" id="ARBA00023326"/>
    </source>
</evidence>
<organism evidence="15 16">
    <name type="scientific">Plicaturopsis crispa FD-325 SS-3</name>
    <dbReference type="NCBI Taxonomy" id="944288"/>
    <lineage>
        <taxon>Eukaryota</taxon>
        <taxon>Fungi</taxon>
        <taxon>Dikarya</taxon>
        <taxon>Basidiomycota</taxon>
        <taxon>Agaricomycotina</taxon>
        <taxon>Agaricomycetes</taxon>
        <taxon>Agaricomycetidae</taxon>
        <taxon>Amylocorticiales</taxon>
        <taxon>Amylocorticiaceae</taxon>
        <taxon>Plicatura</taxon>
        <taxon>Plicaturopsis crispa</taxon>
    </lineage>
</organism>
<dbReference type="GO" id="GO:2001070">
    <property type="term" value="F:starch binding"/>
    <property type="evidence" value="ECO:0007669"/>
    <property type="project" value="InterPro"/>
</dbReference>
<dbReference type="PIRSF" id="PIRSF001031">
    <property type="entry name" value="Glu-a-glcsd_SBD"/>
    <property type="match status" value="1"/>
</dbReference>
<dbReference type="Proteomes" id="UP000053263">
    <property type="component" value="Unassembled WGS sequence"/>
</dbReference>
<dbReference type="PRINTS" id="PR00736">
    <property type="entry name" value="GLHYDRLASE15"/>
</dbReference>
<dbReference type="PROSITE" id="PS51166">
    <property type="entry name" value="CBM20"/>
    <property type="match status" value="1"/>
</dbReference>
<dbReference type="PANTHER" id="PTHR31616">
    <property type="entry name" value="TREHALASE"/>
    <property type="match status" value="1"/>
</dbReference>
<dbReference type="Pfam" id="PF00686">
    <property type="entry name" value="CBM_20"/>
    <property type="match status" value="1"/>
</dbReference>
<dbReference type="EMBL" id="KN832587">
    <property type="protein sequence ID" value="KII83020.1"/>
    <property type="molecule type" value="Genomic_DNA"/>
</dbReference>
<evidence type="ECO:0000256" key="6">
    <source>
        <dbReference type="ARBA" id="ARBA00023277"/>
    </source>
</evidence>
<dbReference type="InterPro" id="IPR008928">
    <property type="entry name" value="6-hairpin_glycosidase_sf"/>
</dbReference>
<dbReference type="InterPro" id="IPR012341">
    <property type="entry name" value="6hp_glycosidase-like_sf"/>
</dbReference>
<dbReference type="InterPro" id="IPR013783">
    <property type="entry name" value="Ig-like_fold"/>
</dbReference>
<evidence type="ECO:0000313" key="15">
    <source>
        <dbReference type="EMBL" id="KII83020.1"/>
    </source>
</evidence>
<dbReference type="GO" id="GO:0000324">
    <property type="term" value="C:fungal-type vacuole"/>
    <property type="evidence" value="ECO:0007669"/>
    <property type="project" value="TreeGrafter"/>
</dbReference>
<dbReference type="GO" id="GO:0000272">
    <property type="term" value="P:polysaccharide catabolic process"/>
    <property type="evidence" value="ECO:0007669"/>
    <property type="project" value="UniProtKB-KW"/>
</dbReference>
<dbReference type="InterPro" id="IPR011613">
    <property type="entry name" value="GH15-like"/>
</dbReference>
<name>A0A0C9SVG0_PLICR</name>
<dbReference type="SMART" id="SM01065">
    <property type="entry name" value="CBM_2"/>
    <property type="match status" value="1"/>
</dbReference>
<evidence type="ECO:0000256" key="5">
    <source>
        <dbReference type="ARBA" id="ARBA00023180"/>
    </source>
</evidence>
<keyword evidence="4 9" id="KW-0378">Hydrolase</keyword>
<evidence type="ECO:0000256" key="3">
    <source>
        <dbReference type="ARBA" id="ARBA00022729"/>
    </source>
</evidence>
<feature type="signal peptide" evidence="13">
    <location>
        <begin position="1"/>
        <end position="17"/>
    </location>
</feature>
<dbReference type="InterPro" id="IPR008291">
    <property type="entry name" value="Glucoamylase_SBD"/>
</dbReference>
<dbReference type="Gene3D" id="2.60.40.10">
    <property type="entry name" value="Immunoglobulins"/>
    <property type="match status" value="1"/>
</dbReference>
<dbReference type="InterPro" id="IPR002044">
    <property type="entry name" value="CBM20"/>
</dbReference>
<dbReference type="GO" id="GO:0004339">
    <property type="term" value="F:glucan 1,4-alpha-glucosidase activity"/>
    <property type="evidence" value="ECO:0007669"/>
    <property type="project" value="UniProtKB-EC"/>
</dbReference>
<accession>A0A0C9SVG0</accession>
<proteinExistence type="inferred from homology"/>
<feature type="compositionally biased region" description="Low complexity" evidence="12">
    <location>
        <begin position="555"/>
        <end position="572"/>
    </location>
</feature>
<keyword evidence="8 9" id="KW-0624">Polysaccharide degradation</keyword>
<sequence>MRFSILSALGLCASAAAASVDSYISSEGPAAKQGLLANIGPDGAKAKAAGAKAGVVIASPNTDNPNYLYSWVRDASLVAKVLIDQYTEGVDDSLRDLIDDYVSAEATFQQLDNPSGSVSSGGLGEPKFYINLTAFEGPWGRPQRDGPALRSTALITYANWLLDNNNSSFVSKTLWPIIKLDLDYVHDKWNSTSFDLWEEIESHSFWTTAVQHRSLREGAALASKISESSSGYSSEADNVLCYLQSYWNATGSYIVSNTGGGRSGIDANSALASIYTFDPEAGCDAVTFQPCSDVALASLKTYVDSFRSLYPINDGIDDNAAVATGRYPEDVYQNGNPWYLTTAAVAEQLYDALTVWSGQGSFSVTPVSLPFFQQFSDTISTGSYDSSSSTYKNVTGAVKDFADGFLEINAKYTPSDGGLAEQYGKSDGKPLSAVDLTWSYASALTAFAARNGTKPASWGAKGLSVASSCGTKAGSTVSVTFNVNATTNEGEHVYVAGSGGDLKSWSPDNALKLSAADYPKWSIKVDVPASATIQYKYLKKSDSGNVNWEADPNRSIDTPASSSTSTADSWQS</sequence>
<keyword evidence="7 9" id="KW-0326">Glycosidase</keyword>
<keyword evidence="16" id="KW-1185">Reference proteome</keyword>
<evidence type="ECO:0000256" key="4">
    <source>
        <dbReference type="ARBA" id="ARBA00022801"/>
    </source>
</evidence>
<comment type="catalytic activity">
    <reaction evidence="1 9">
        <text>Hydrolysis of terminal (1-&gt;4)-linked alpha-D-glucose residues successively from non-reducing ends of the chains with release of beta-D-glucose.</text>
        <dbReference type="EC" id="3.2.1.3"/>
    </reaction>
</comment>
<evidence type="ECO:0000256" key="11">
    <source>
        <dbReference type="PIRSR" id="PIRSR001031-2"/>
    </source>
</evidence>
<evidence type="ECO:0000313" key="16">
    <source>
        <dbReference type="Proteomes" id="UP000053263"/>
    </source>
</evidence>
<evidence type="ECO:0000259" key="14">
    <source>
        <dbReference type="PROSITE" id="PS51166"/>
    </source>
</evidence>
<feature type="active site" description="Proton acceptor" evidence="10">
    <location>
        <position position="195"/>
    </location>
</feature>
<evidence type="ECO:0000256" key="10">
    <source>
        <dbReference type="PIRSR" id="PIRSR001031-1"/>
    </source>
</evidence>
<feature type="active site" description="Proton donor" evidence="10">
    <location>
        <position position="198"/>
    </location>
</feature>
<dbReference type="OrthoDB" id="6123450at2759"/>
<dbReference type="InterPro" id="IPR013784">
    <property type="entry name" value="Carb-bd-like_fold"/>
</dbReference>
<evidence type="ECO:0000256" key="1">
    <source>
        <dbReference type="ARBA" id="ARBA00001863"/>
    </source>
</evidence>
<dbReference type="PANTHER" id="PTHR31616:SF12">
    <property type="entry name" value="GLUCOAMYLASE"/>
    <property type="match status" value="1"/>
</dbReference>
<feature type="binding site" evidence="11">
    <location>
        <position position="139"/>
    </location>
    <ligand>
        <name>substrate</name>
    </ligand>
</feature>
<gene>
    <name evidence="15" type="ORF">PLICRDRAFT_494416</name>
</gene>
<feature type="region of interest" description="Disordered" evidence="12">
    <location>
        <begin position="543"/>
        <end position="572"/>
    </location>
</feature>
<dbReference type="SUPFAM" id="SSF48208">
    <property type="entry name" value="Six-hairpin glycosidases"/>
    <property type="match status" value="1"/>
</dbReference>
<dbReference type="Gene3D" id="1.50.10.10">
    <property type="match status" value="1"/>
</dbReference>
<feature type="chain" id="PRO_5002220069" description="Glucoamylase" evidence="13">
    <location>
        <begin position="18"/>
        <end position="572"/>
    </location>
</feature>
<reference evidence="15 16" key="1">
    <citation type="submission" date="2014-06" db="EMBL/GenBank/DDBJ databases">
        <title>Evolutionary Origins and Diversification of the Mycorrhizal Mutualists.</title>
        <authorList>
            <consortium name="DOE Joint Genome Institute"/>
            <consortium name="Mycorrhizal Genomics Consortium"/>
            <person name="Kohler A."/>
            <person name="Kuo A."/>
            <person name="Nagy L.G."/>
            <person name="Floudas D."/>
            <person name="Copeland A."/>
            <person name="Barry K.W."/>
            <person name="Cichocki N."/>
            <person name="Veneault-Fourrey C."/>
            <person name="LaButti K."/>
            <person name="Lindquist E.A."/>
            <person name="Lipzen A."/>
            <person name="Lundell T."/>
            <person name="Morin E."/>
            <person name="Murat C."/>
            <person name="Riley R."/>
            <person name="Ohm R."/>
            <person name="Sun H."/>
            <person name="Tunlid A."/>
            <person name="Henrissat B."/>
            <person name="Grigoriev I.V."/>
            <person name="Hibbett D.S."/>
            <person name="Martin F."/>
        </authorList>
    </citation>
    <scope>NUCLEOTIDE SEQUENCE [LARGE SCALE GENOMIC DNA]</scope>
    <source>
        <strain evidence="15 16">FD-325 SS-3</strain>
    </source>
</reference>
<evidence type="ECO:0000256" key="9">
    <source>
        <dbReference type="PIRNR" id="PIRNR001031"/>
    </source>
</evidence>
<evidence type="ECO:0000256" key="13">
    <source>
        <dbReference type="SAM" id="SignalP"/>
    </source>
</evidence>
<feature type="domain" description="CBM20" evidence="14">
    <location>
        <begin position="471"/>
        <end position="572"/>
    </location>
</feature>
<dbReference type="AlphaFoldDB" id="A0A0C9SVG0"/>
<dbReference type="FunFam" id="1.50.10.10:FF:000018">
    <property type="entry name" value="Glucoamylase"/>
    <property type="match status" value="1"/>
</dbReference>
<comment type="similarity">
    <text evidence="2 9">Belongs to the glycosyl hydrolase 15 family.</text>
</comment>
<evidence type="ECO:0000256" key="12">
    <source>
        <dbReference type="SAM" id="MobiDB-lite"/>
    </source>
</evidence>
<keyword evidence="5" id="KW-0325">Glycoprotein</keyword>
<dbReference type="Pfam" id="PF00723">
    <property type="entry name" value="Glyco_hydro_15"/>
    <property type="match status" value="1"/>
</dbReference>
<dbReference type="FunFam" id="2.60.40.10:FF:000552">
    <property type="entry name" value="Related to glucoamylase"/>
    <property type="match status" value="1"/>
</dbReference>
<evidence type="ECO:0000256" key="2">
    <source>
        <dbReference type="ARBA" id="ARBA00006188"/>
    </source>
</evidence>
<keyword evidence="6 9" id="KW-0119">Carbohydrate metabolism</keyword>
<dbReference type="SUPFAM" id="SSF49452">
    <property type="entry name" value="Starch-binding domain-like"/>
    <property type="match status" value="1"/>
</dbReference>
<dbReference type="InterPro" id="IPR000165">
    <property type="entry name" value="Glucoamylase"/>
</dbReference>
<evidence type="ECO:0000256" key="7">
    <source>
        <dbReference type="ARBA" id="ARBA00023295"/>
    </source>
</evidence>